<comment type="caution">
    <text evidence="1">The sequence shown here is derived from an EMBL/GenBank/DDBJ whole genome shotgun (WGS) entry which is preliminary data.</text>
</comment>
<evidence type="ECO:0000313" key="1">
    <source>
        <dbReference type="EMBL" id="GBP46372.1"/>
    </source>
</evidence>
<protein>
    <recommendedName>
        <fullName evidence="3">Chitinase</fullName>
    </recommendedName>
</protein>
<accession>A0A4C1W751</accession>
<sequence length="411" mass="44080">MKCKHYNKTYNDACIRPCCWLSPGRCVTPGSGAGVCDCICENTACACMQLGGGGGGFEVSEFEKFESALKEQYPHLKVSIAIGGWNEGSTKYSAVNDSSTVTRPGRLSGRGGPVGVSLCSDTGTVTRPAEAALPFNALSGHRYSFAVDTHPSHCSGCRDGTAGRAAPTGSSCTSLYDSETGHSLPHRIVGLRVEPAYSFTNTDVYKKGIAVNAERKVQVDTFLPGLQGRGHTVSRGGPASDRWSGMNRITRVDVNICNLLALFLRESFVLSAECADAKSWASSNIRRPMLGRLLLTAVRQIFAIRVLAVAFPQFDGGGPCAPRPSSRKLSVVRFGRSTRAQRSRLRTATVTVKVAREFRYDFVRQCLTPVVLSVSCACASALGKGGRRSLPPRLRSLAVRNLIFDLSSKAV</sequence>
<gene>
    <name evidence="1" type="ORF">EVAR_36351_1</name>
</gene>
<dbReference type="Gene3D" id="3.20.20.80">
    <property type="entry name" value="Glycosidases"/>
    <property type="match status" value="1"/>
</dbReference>
<name>A0A4C1W751_EUMVA</name>
<proteinExistence type="predicted"/>
<dbReference type="AlphaFoldDB" id="A0A4C1W751"/>
<dbReference type="Proteomes" id="UP000299102">
    <property type="component" value="Unassembled WGS sequence"/>
</dbReference>
<dbReference type="EMBL" id="BGZK01000482">
    <property type="protein sequence ID" value="GBP46372.1"/>
    <property type="molecule type" value="Genomic_DNA"/>
</dbReference>
<dbReference type="SUPFAM" id="SSF51445">
    <property type="entry name" value="(Trans)glycosidases"/>
    <property type="match status" value="1"/>
</dbReference>
<evidence type="ECO:0008006" key="3">
    <source>
        <dbReference type="Google" id="ProtNLM"/>
    </source>
</evidence>
<organism evidence="1 2">
    <name type="scientific">Eumeta variegata</name>
    <name type="common">Bagworm moth</name>
    <name type="synonym">Eumeta japonica</name>
    <dbReference type="NCBI Taxonomy" id="151549"/>
    <lineage>
        <taxon>Eukaryota</taxon>
        <taxon>Metazoa</taxon>
        <taxon>Ecdysozoa</taxon>
        <taxon>Arthropoda</taxon>
        <taxon>Hexapoda</taxon>
        <taxon>Insecta</taxon>
        <taxon>Pterygota</taxon>
        <taxon>Neoptera</taxon>
        <taxon>Endopterygota</taxon>
        <taxon>Lepidoptera</taxon>
        <taxon>Glossata</taxon>
        <taxon>Ditrysia</taxon>
        <taxon>Tineoidea</taxon>
        <taxon>Psychidae</taxon>
        <taxon>Oiketicinae</taxon>
        <taxon>Eumeta</taxon>
    </lineage>
</organism>
<keyword evidence="2" id="KW-1185">Reference proteome</keyword>
<evidence type="ECO:0000313" key="2">
    <source>
        <dbReference type="Proteomes" id="UP000299102"/>
    </source>
</evidence>
<reference evidence="1 2" key="1">
    <citation type="journal article" date="2019" name="Commun. Biol.">
        <title>The bagworm genome reveals a unique fibroin gene that provides high tensile strength.</title>
        <authorList>
            <person name="Kono N."/>
            <person name="Nakamura H."/>
            <person name="Ohtoshi R."/>
            <person name="Tomita M."/>
            <person name="Numata K."/>
            <person name="Arakawa K."/>
        </authorList>
    </citation>
    <scope>NUCLEOTIDE SEQUENCE [LARGE SCALE GENOMIC DNA]</scope>
</reference>
<dbReference type="InterPro" id="IPR017853">
    <property type="entry name" value="GH"/>
</dbReference>